<evidence type="ECO:0000313" key="4">
    <source>
        <dbReference type="Proteomes" id="UP001252875"/>
    </source>
</evidence>
<dbReference type="Proteomes" id="UP001252875">
    <property type="component" value="Unassembled WGS sequence"/>
</dbReference>
<proteinExistence type="predicted"/>
<sequence>MKFIIEDFKPSGGKHCITNALKQLFAYYQHPLSEAMLFGVGSGLAFTYINLAASPMVSGRSKPIEFEQILAERLKINSKYRQPKNYQVCLTKTKKLLQQKQPVLIYTDMPFMNYLGLDPHSHFGGHAVVLFGYDDQQEVFYVSDRDNSDYPIRTPKGDIASDYHLVSYQEMEQARSSSFRPFPANNKYFEFDFSSYEEPQTDMIITAIKDTCESMLRPPAKLLGINGIVKFSQEIVKWKKFDQKKLQTAGVTNYFQISKDGGTGGGIFRKLYGEFLLEADQLIPDRGLTAVGTGFIKLADEWDAVAEELWTLGNTGDAEMLPALSEQLSALASTERHLLEHLEALVTETYETQKS</sequence>
<comment type="caution">
    <text evidence="3">The sequence shown here is derived from an EMBL/GenBank/DDBJ whole genome shotgun (WGS) entry which is preliminary data.</text>
</comment>
<dbReference type="EMBL" id="JARPYI010000013">
    <property type="protein sequence ID" value="MDT2601805.1"/>
    <property type="molecule type" value="Genomic_DNA"/>
</dbReference>
<reference evidence="3 4" key="1">
    <citation type="submission" date="2023-03" db="EMBL/GenBank/DDBJ databases">
        <authorList>
            <person name="Shen W."/>
            <person name="Cai J."/>
        </authorList>
    </citation>
    <scope>NUCLEOTIDE SEQUENCE [LARGE SCALE GENOMIC DNA]</scope>
    <source>
        <strain evidence="3 4">D6-4</strain>
    </source>
</reference>
<dbReference type="Pfam" id="PF14399">
    <property type="entry name" value="BtrH_N"/>
    <property type="match status" value="1"/>
</dbReference>
<evidence type="ECO:0000313" key="3">
    <source>
        <dbReference type="EMBL" id="MDT2601805.1"/>
    </source>
</evidence>
<dbReference type="Pfam" id="PF16169">
    <property type="entry name" value="DUF4872"/>
    <property type="match status" value="1"/>
</dbReference>
<evidence type="ECO:0000259" key="2">
    <source>
        <dbReference type="Pfam" id="PF16169"/>
    </source>
</evidence>
<dbReference type="InterPro" id="IPR032369">
    <property type="entry name" value="DUF4872"/>
</dbReference>
<accession>A0ABU3F3U5</accession>
<evidence type="ECO:0000259" key="1">
    <source>
        <dbReference type="Pfam" id="PF14399"/>
    </source>
</evidence>
<keyword evidence="4" id="KW-1185">Reference proteome</keyword>
<gene>
    <name evidence="3" type="ORF">P7D85_18655</name>
</gene>
<dbReference type="RefSeq" id="WP_311823334.1">
    <property type="nucleotide sequence ID" value="NZ_JARPYF010000013.1"/>
</dbReference>
<protein>
    <submittedName>
        <fullName evidence="3">BtrH N-terminal domain-containing protein</fullName>
    </submittedName>
</protein>
<dbReference type="InterPro" id="IPR026935">
    <property type="entry name" value="BtrH_N"/>
</dbReference>
<feature type="domain" description="DUF4872" evidence="2">
    <location>
        <begin position="170"/>
        <end position="342"/>
    </location>
</feature>
<organism evidence="3 4">
    <name type="scientific">Enterococcus hulanensis</name>
    <dbReference type="NCBI Taxonomy" id="2559929"/>
    <lineage>
        <taxon>Bacteria</taxon>
        <taxon>Bacillati</taxon>
        <taxon>Bacillota</taxon>
        <taxon>Bacilli</taxon>
        <taxon>Lactobacillales</taxon>
        <taxon>Enterococcaceae</taxon>
        <taxon>Enterococcus</taxon>
    </lineage>
</organism>
<name>A0ABU3F3U5_9ENTE</name>
<feature type="domain" description="Butirosin biosynthesis protein H N-terminal" evidence="1">
    <location>
        <begin position="15"/>
        <end position="145"/>
    </location>
</feature>